<dbReference type="AlphaFoldDB" id="A0A1Y2CMT2"/>
<dbReference type="OrthoDB" id="2153740at2759"/>
<dbReference type="GO" id="GO:0005737">
    <property type="term" value="C:cytoplasm"/>
    <property type="evidence" value="ECO:0007669"/>
    <property type="project" value="TreeGrafter"/>
</dbReference>
<protein>
    <submittedName>
        <fullName evidence="1">Uncharacterized protein</fullName>
    </submittedName>
</protein>
<dbReference type="InterPro" id="IPR019311">
    <property type="entry name" value="Fy-3"/>
</dbReference>
<proteinExistence type="predicted"/>
<dbReference type="PANTHER" id="PTHR16525">
    <property type="entry name" value="PROTEIN C12ORF4"/>
    <property type="match status" value="1"/>
</dbReference>
<reference evidence="1 2" key="1">
    <citation type="submission" date="2016-08" db="EMBL/GenBank/DDBJ databases">
        <title>A Parts List for Fungal Cellulosomes Revealed by Comparative Genomics.</title>
        <authorList>
            <consortium name="DOE Joint Genome Institute"/>
            <person name="Haitjema C.H."/>
            <person name="Gilmore S.P."/>
            <person name="Henske J.K."/>
            <person name="Solomon K.V."/>
            <person name="De Groot R."/>
            <person name="Kuo A."/>
            <person name="Mondo S.J."/>
            <person name="Salamov A.A."/>
            <person name="Labutti K."/>
            <person name="Zhao Z."/>
            <person name="Chiniquy J."/>
            <person name="Barry K."/>
            <person name="Brewer H.M."/>
            <person name="Purvine S.O."/>
            <person name="Wright A.T."/>
            <person name="Boxma B."/>
            <person name="Van Alen T."/>
            <person name="Hackstein J.H."/>
            <person name="Baker S.E."/>
            <person name="Grigoriev I.V."/>
            <person name="O'Malley M.A."/>
        </authorList>
    </citation>
    <scope>NUCLEOTIDE SEQUENCE [LARGE SCALE GENOMIC DNA]</scope>
    <source>
        <strain evidence="1 2">G1</strain>
    </source>
</reference>
<dbReference type="Proteomes" id="UP000193920">
    <property type="component" value="Unassembled WGS sequence"/>
</dbReference>
<organism evidence="1 2">
    <name type="scientific">Neocallimastix californiae</name>
    <dbReference type="NCBI Taxonomy" id="1754190"/>
    <lineage>
        <taxon>Eukaryota</taxon>
        <taxon>Fungi</taxon>
        <taxon>Fungi incertae sedis</taxon>
        <taxon>Chytridiomycota</taxon>
        <taxon>Chytridiomycota incertae sedis</taxon>
        <taxon>Neocallimastigomycetes</taxon>
        <taxon>Neocallimastigales</taxon>
        <taxon>Neocallimastigaceae</taxon>
        <taxon>Neocallimastix</taxon>
    </lineage>
</organism>
<sequence length="364" mass="41752">MKSLHKNTFNSMQSINWNEAEKLITSETSDHFLPISKSFSNLNLKSSSIIGMKKLGSFFGSLKDISTQTSSSILNKFSKELEGFVDVSPLDEGLSESFTIYHGNQVRMMYNIRIMVQNFENLLRIPKNNEQQLAYFAKTATSLYSDNINGIIVLLTPSDWPKYAMGESANKTLIQQCKRTTEFHFDNIEKQLITIEKSLPKKDGKPVLNEGDFFVTCHSNLSLIHVVFHLIVSDKYNISKELISKSKCIKGYKNILSYAHKYDINNLTIPLIILPNEQINDLIEKSKRNKIISFKDSILNQYIEVLLKHTKVYMDESSRMIKYSFDSSGKEKNSRTLQFILPKIIDTDSFYNVVDQITKIFKAS</sequence>
<gene>
    <name evidence="1" type="ORF">LY90DRAFT_671026</name>
</gene>
<evidence type="ECO:0000313" key="2">
    <source>
        <dbReference type="Proteomes" id="UP000193920"/>
    </source>
</evidence>
<dbReference type="EMBL" id="MCOG01000102">
    <property type="protein sequence ID" value="ORY48348.1"/>
    <property type="molecule type" value="Genomic_DNA"/>
</dbReference>
<accession>A0A1Y2CMT2</accession>
<dbReference type="PANTHER" id="PTHR16525:SF0">
    <property type="entry name" value="PROTEIN C12ORF4"/>
    <property type="match status" value="1"/>
</dbReference>
<dbReference type="Pfam" id="PF10154">
    <property type="entry name" value="Fy-3"/>
    <property type="match status" value="2"/>
</dbReference>
<comment type="caution">
    <text evidence="1">The sequence shown here is derived from an EMBL/GenBank/DDBJ whole genome shotgun (WGS) entry which is preliminary data.</text>
</comment>
<evidence type="ECO:0000313" key="1">
    <source>
        <dbReference type="EMBL" id="ORY48348.1"/>
    </source>
</evidence>
<keyword evidence="2" id="KW-1185">Reference proteome</keyword>
<dbReference type="STRING" id="1754190.A0A1Y2CMT2"/>
<name>A0A1Y2CMT2_9FUNG</name>